<feature type="domain" description="DUF1559" evidence="2">
    <location>
        <begin position="41"/>
        <end position="333"/>
    </location>
</feature>
<keyword evidence="1" id="KW-0472">Membrane</keyword>
<dbReference type="Pfam" id="PF07963">
    <property type="entry name" value="N_methyl"/>
    <property type="match status" value="1"/>
</dbReference>
<reference evidence="3 4" key="1">
    <citation type="submission" date="2019-02" db="EMBL/GenBank/DDBJ databases">
        <title>Deep-cultivation of Planctomycetes and their phenomic and genomic characterization uncovers novel biology.</title>
        <authorList>
            <person name="Wiegand S."/>
            <person name="Jogler M."/>
            <person name="Boedeker C."/>
            <person name="Pinto D."/>
            <person name="Vollmers J."/>
            <person name="Rivas-Marin E."/>
            <person name="Kohn T."/>
            <person name="Peeters S.H."/>
            <person name="Heuer A."/>
            <person name="Rast P."/>
            <person name="Oberbeckmann S."/>
            <person name="Bunk B."/>
            <person name="Jeske O."/>
            <person name="Meyerdierks A."/>
            <person name="Storesund J.E."/>
            <person name="Kallscheuer N."/>
            <person name="Luecker S."/>
            <person name="Lage O.M."/>
            <person name="Pohl T."/>
            <person name="Merkel B.J."/>
            <person name="Hornburger P."/>
            <person name="Mueller R.-W."/>
            <person name="Bruemmer F."/>
            <person name="Labrenz M."/>
            <person name="Spormann A.M."/>
            <person name="Op Den Camp H."/>
            <person name="Overmann J."/>
            <person name="Amann R."/>
            <person name="Jetten M.S.M."/>
            <person name="Mascher T."/>
            <person name="Medema M.H."/>
            <person name="Devos D.P."/>
            <person name="Kaster A.-K."/>
            <person name="Ovreas L."/>
            <person name="Rohde M."/>
            <person name="Galperin M.Y."/>
            <person name="Jogler C."/>
        </authorList>
    </citation>
    <scope>NUCLEOTIDE SEQUENCE [LARGE SCALE GENOMIC DNA]</scope>
    <source>
        <strain evidence="3 4">Mal64</strain>
    </source>
</reference>
<keyword evidence="4" id="KW-1185">Reference proteome</keyword>
<dbReference type="PANTHER" id="PTHR30093">
    <property type="entry name" value="GENERAL SECRETION PATHWAY PROTEIN G"/>
    <property type="match status" value="1"/>
</dbReference>
<evidence type="ECO:0000313" key="4">
    <source>
        <dbReference type="Proteomes" id="UP000315440"/>
    </source>
</evidence>
<dbReference type="EMBL" id="SJPQ01000002">
    <property type="protein sequence ID" value="TWT88551.1"/>
    <property type="molecule type" value="Genomic_DNA"/>
</dbReference>
<dbReference type="PROSITE" id="PS00409">
    <property type="entry name" value="PROKAR_NTER_METHYL"/>
    <property type="match status" value="1"/>
</dbReference>
<dbReference type="Pfam" id="PF07596">
    <property type="entry name" value="SBP_bac_10"/>
    <property type="match status" value="1"/>
</dbReference>
<gene>
    <name evidence="3" type="primary">xcpT_12</name>
    <name evidence="3" type="ORF">Mal64_20340</name>
</gene>
<dbReference type="NCBIfam" id="TIGR04294">
    <property type="entry name" value="pre_pil_HX9DG"/>
    <property type="match status" value="1"/>
</dbReference>
<keyword evidence="1" id="KW-0812">Transmembrane</keyword>
<name>A0A5C5ZP55_9BACT</name>
<organism evidence="3 4">
    <name type="scientific">Pseudobythopirellula maris</name>
    <dbReference type="NCBI Taxonomy" id="2527991"/>
    <lineage>
        <taxon>Bacteria</taxon>
        <taxon>Pseudomonadati</taxon>
        <taxon>Planctomycetota</taxon>
        <taxon>Planctomycetia</taxon>
        <taxon>Pirellulales</taxon>
        <taxon>Lacipirellulaceae</taxon>
        <taxon>Pseudobythopirellula</taxon>
    </lineage>
</organism>
<evidence type="ECO:0000259" key="2">
    <source>
        <dbReference type="Pfam" id="PF07596"/>
    </source>
</evidence>
<comment type="caution">
    <text evidence="3">The sequence shown here is derived from an EMBL/GenBank/DDBJ whole genome shotgun (WGS) entry which is preliminary data.</text>
</comment>
<dbReference type="InterPro" id="IPR045584">
    <property type="entry name" value="Pilin-like"/>
</dbReference>
<dbReference type="NCBIfam" id="TIGR02532">
    <property type="entry name" value="IV_pilin_GFxxxE"/>
    <property type="match status" value="1"/>
</dbReference>
<evidence type="ECO:0000256" key="1">
    <source>
        <dbReference type="SAM" id="Phobius"/>
    </source>
</evidence>
<proteinExistence type="predicted"/>
<dbReference type="AlphaFoldDB" id="A0A5C5ZP55"/>
<feature type="transmembrane region" description="Helical" evidence="1">
    <location>
        <begin position="20"/>
        <end position="40"/>
    </location>
</feature>
<evidence type="ECO:0000313" key="3">
    <source>
        <dbReference type="EMBL" id="TWT88551.1"/>
    </source>
</evidence>
<dbReference type="RefSeq" id="WP_146399704.1">
    <property type="nucleotide sequence ID" value="NZ_SJPQ01000002.1"/>
</dbReference>
<dbReference type="InterPro" id="IPR012902">
    <property type="entry name" value="N_methyl_site"/>
</dbReference>
<dbReference type="OrthoDB" id="258404at2"/>
<accession>A0A5C5ZP55</accession>
<dbReference type="Gene3D" id="3.30.700.10">
    <property type="entry name" value="Glycoprotein, Type 4 Pilin"/>
    <property type="match status" value="1"/>
</dbReference>
<dbReference type="InterPro" id="IPR011453">
    <property type="entry name" value="DUF1559"/>
</dbReference>
<dbReference type="Proteomes" id="UP000315440">
    <property type="component" value="Unassembled WGS sequence"/>
</dbReference>
<keyword evidence="1" id="KW-1133">Transmembrane helix</keyword>
<protein>
    <submittedName>
        <fullName evidence="3">Type II secretion system protein G</fullName>
    </submittedName>
</protein>
<dbReference type="PANTHER" id="PTHR30093:SF2">
    <property type="entry name" value="TYPE II SECRETION SYSTEM PROTEIN H"/>
    <property type="match status" value="1"/>
</dbReference>
<sequence>MKIDPRRRDSRDLRAGFTLVELLVVIAIVGLLVALLLPAVQSARESSRRTSCVNNLRQIALATQNYVASQGVFPPGSVAQEYPDSASTPWTFFRWSALAHLLPYLDNGPAYQALDLSQPLYLANFELSPDNIEPVSVAINEFLCPSDLGRPVSERFGPTNYAVCTGSGLGAPIEGSPPLEGSPLVTDGLFHVNSRVRPGQVVDGLSKTVLASESLLGQPTRGQEAASHDARYEYKFISQAPLSDSACAASNSWNLEDPRGFSWANGEYRAALYNHHATPNSAEHDCIGVILGADLDALFTPFGWRAARSLHPGGVNTAMADGAVRFTPDAVEPSVWTEMATRTSQGY</sequence>
<dbReference type="SUPFAM" id="SSF54523">
    <property type="entry name" value="Pili subunits"/>
    <property type="match status" value="1"/>
</dbReference>
<dbReference type="InterPro" id="IPR027558">
    <property type="entry name" value="Pre_pil_HX9DG_C"/>
</dbReference>